<comment type="caution">
    <text evidence="5">The sequence shown here is derived from an EMBL/GenBank/DDBJ whole genome shotgun (WGS) entry which is preliminary data.</text>
</comment>
<dbReference type="PANTHER" id="PTHR15818">
    <property type="entry name" value="G PATCH AND KOW-CONTAINING"/>
    <property type="match status" value="1"/>
</dbReference>
<dbReference type="InterPro" id="IPR045166">
    <property type="entry name" value="Spp2-like"/>
</dbReference>
<evidence type="ECO:0000256" key="2">
    <source>
        <dbReference type="ARBA" id="ARBA00023242"/>
    </source>
</evidence>
<keyword evidence="6" id="KW-1185">Reference proteome</keyword>
<dbReference type="GO" id="GO:0000398">
    <property type="term" value="P:mRNA splicing, via spliceosome"/>
    <property type="evidence" value="ECO:0007669"/>
    <property type="project" value="InterPro"/>
</dbReference>
<keyword evidence="2" id="KW-0539">Nucleus</keyword>
<evidence type="ECO:0000259" key="4">
    <source>
        <dbReference type="PROSITE" id="PS50174"/>
    </source>
</evidence>
<accession>A0A7J0FSJ7</accession>
<evidence type="ECO:0000256" key="1">
    <source>
        <dbReference type="ARBA" id="ARBA00004123"/>
    </source>
</evidence>
<dbReference type="AlphaFoldDB" id="A0A7J0FSJ7"/>
<gene>
    <name evidence="5" type="ORF">Acr_14g0005530</name>
</gene>
<feature type="region of interest" description="Disordered" evidence="3">
    <location>
        <begin position="145"/>
        <end position="194"/>
    </location>
</feature>
<protein>
    <submittedName>
        <fullName evidence="5">D111/G-patch domain-containing protein</fullName>
    </submittedName>
</protein>
<dbReference type="GO" id="GO:0003676">
    <property type="term" value="F:nucleic acid binding"/>
    <property type="evidence" value="ECO:0007669"/>
    <property type="project" value="InterPro"/>
</dbReference>
<evidence type="ECO:0000313" key="5">
    <source>
        <dbReference type="EMBL" id="GFZ00918.1"/>
    </source>
</evidence>
<dbReference type="Proteomes" id="UP000585474">
    <property type="component" value="Unassembled WGS sequence"/>
</dbReference>
<evidence type="ECO:0000256" key="3">
    <source>
        <dbReference type="SAM" id="MobiDB-lite"/>
    </source>
</evidence>
<evidence type="ECO:0000313" key="6">
    <source>
        <dbReference type="Proteomes" id="UP000585474"/>
    </source>
</evidence>
<dbReference type="GO" id="GO:0005681">
    <property type="term" value="C:spliceosomal complex"/>
    <property type="evidence" value="ECO:0007669"/>
    <property type="project" value="TreeGrafter"/>
</dbReference>
<name>A0A7J0FSJ7_9ERIC</name>
<dbReference type="Pfam" id="PF12656">
    <property type="entry name" value="G-patch_2"/>
    <property type="match status" value="1"/>
</dbReference>
<dbReference type="InterPro" id="IPR026822">
    <property type="entry name" value="Spp2/MOS2_G-patch"/>
</dbReference>
<dbReference type="PANTHER" id="PTHR15818:SF2">
    <property type="entry name" value="G-PATCH DOMAIN AND KOW MOTIFS-CONTAINING PROTEIN"/>
    <property type="match status" value="1"/>
</dbReference>
<sequence length="194" mass="21689">MSYGINLCSSSDLASNTEAKNPESVEMVMLRKLKDDLSRLPDDVSLDEYAEMPVEGFGVALLAGYGWYEGRGIGRKPKGDVKVVQYENRTAKEGVLEVVGTCDWVVLKTLRTDEKLKVRIGNVAELGLVEEERCLKEVEGIEDSRVERRTGSDDGRRPSKLGHRESKGEGIVEKRKDSELSREEGVEEVKKEKI</sequence>
<organism evidence="5 6">
    <name type="scientific">Actinidia rufa</name>
    <dbReference type="NCBI Taxonomy" id="165716"/>
    <lineage>
        <taxon>Eukaryota</taxon>
        <taxon>Viridiplantae</taxon>
        <taxon>Streptophyta</taxon>
        <taxon>Embryophyta</taxon>
        <taxon>Tracheophyta</taxon>
        <taxon>Spermatophyta</taxon>
        <taxon>Magnoliopsida</taxon>
        <taxon>eudicotyledons</taxon>
        <taxon>Gunneridae</taxon>
        <taxon>Pentapetalae</taxon>
        <taxon>asterids</taxon>
        <taxon>Ericales</taxon>
        <taxon>Actinidiaceae</taxon>
        <taxon>Actinidia</taxon>
    </lineage>
</organism>
<reference evidence="5 6" key="1">
    <citation type="submission" date="2019-07" db="EMBL/GenBank/DDBJ databases">
        <title>De Novo Assembly of kiwifruit Actinidia rufa.</title>
        <authorList>
            <person name="Sugita-Konishi S."/>
            <person name="Sato K."/>
            <person name="Mori E."/>
            <person name="Abe Y."/>
            <person name="Kisaki G."/>
            <person name="Hamano K."/>
            <person name="Suezawa K."/>
            <person name="Otani M."/>
            <person name="Fukuda T."/>
            <person name="Manabe T."/>
            <person name="Gomi K."/>
            <person name="Tabuchi M."/>
            <person name="Akimitsu K."/>
            <person name="Kataoka I."/>
        </authorList>
    </citation>
    <scope>NUCLEOTIDE SEQUENCE [LARGE SCALE GENOMIC DNA]</scope>
    <source>
        <strain evidence="6">cv. Fuchu</strain>
    </source>
</reference>
<comment type="subcellular location">
    <subcellularLocation>
        <location evidence="1">Nucleus</location>
    </subcellularLocation>
</comment>
<dbReference type="EMBL" id="BJWL01000014">
    <property type="protein sequence ID" value="GFZ00918.1"/>
    <property type="molecule type" value="Genomic_DNA"/>
</dbReference>
<dbReference type="PROSITE" id="PS50174">
    <property type="entry name" value="G_PATCH"/>
    <property type="match status" value="1"/>
</dbReference>
<feature type="domain" description="G-patch" evidence="4">
    <location>
        <begin position="54"/>
        <end position="95"/>
    </location>
</feature>
<dbReference type="InterPro" id="IPR000467">
    <property type="entry name" value="G_patch_dom"/>
</dbReference>
<dbReference type="OrthoDB" id="5577072at2759"/>
<proteinExistence type="predicted"/>